<reference evidence="2" key="1">
    <citation type="submission" date="2022-10" db="EMBL/GenBank/DDBJ databases">
        <title>The WGS of Solirubrobacter sp. CPCC 204708.</title>
        <authorList>
            <person name="Jiang Z."/>
        </authorList>
    </citation>
    <scope>NUCLEOTIDE SEQUENCE</scope>
    <source>
        <strain evidence="2">CPCC 204708</strain>
    </source>
</reference>
<proteinExistence type="predicted"/>
<keyword evidence="3" id="KW-1185">Reference proteome</keyword>
<organism evidence="2 3">
    <name type="scientific">Solirubrobacter deserti</name>
    <dbReference type="NCBI Taxonomy" id="2282478"/>
    <lineage>
        <taxon>Bacteria</taxon>
        <taxon>Bacillati</taxon>
        <taxon>Actinomycetota</taxon>
        <taxon>Thermoleophilia</taxon>
        <taxon>Solirubrobacterales</taxon>
        <taxon>Solirubrobacteraceae</taxon>
        <taxon>Solirubrobacter</taxon>
    </lineage>
</organism>
<comment type="caution">
    <text evidence="2">The sequence shown here is derived from an EMBL/GenBank/DDBJ whole genome shotgun (WGS) entry which is preliminary data.</text>
</comment>
<keyword evidence="1" id="KW-1133">Transmembrane helix</keyword>
<dbReference type="Proteomes" id="UP001147700">
    <property type="component" value="Unassembled WGS sequence"/>
</dbReference>
<keyword evidence="1" id="KW-0472">Membrane</keyword>
<evidence type="ECO:0000256" key="1">
    <source>
        <dbReference type="SAM" id="Phobius"/>
    </source>
</evidence>
<dbReference type="RefSeq" id="WP_202957816.1">
    <property type="nucleotide sequence ID" value="NZ_JAPCID010000079.1"/>
</dbReference>
<name>A0ABT4RV21_9ACTN</name>
<evidence type="ECO:0000313" key="2">
    <source>
        <dbReference type="EMBL" id="MDA0142228.1"/>
    </source>
</evidence>
<protein>
    <recommendedName>
        <fullName evidence="4">MFS transporter</fullName>
    </recommendedName>
</protein>
<feature type="transmembrane region" description="Helical" evidence="1">
    <location>
        <begin position="30"/>
        <end position="52"/>
    </location>
</feature>
<evidence type="ECO:0008006" key="4">
    <source>
        <dbReference type="Google" id="ProtNLM"/>
    </source>
</evidence>
<gene>
    <name evidence="2" type="ORF">OJ962_32385</name>
</gene>
<evidence type="ECO:0000313" key="3">
    <source>
        <dbReference type="Proteomes" id="UP001147700"/>
    </source>
</evidence>
<dbReference type="EMBL" id="JAPCID010000079">
    <property type="protein sequence ID" value="MDA0142228.1"/>
    <property type="molecule type" value="Genomic_DNA"/>
</dbReference>
<accession>A0ABT4RV21</accession>
<keyword evidence="1" id="KW-0812">Transmembrane</keyword>
<sequence>MEMISWSSGPLLGNARAGFGASLFGLGPSIVIGGAIVVAGCAALAAALPRFWNYDSRD</sequence>